<dbReference type="AlphaFoldDB" id="D3V2P3"/>
<reference evidence="1" key="1">
    <citation type="journal article" date="2011" name="PLoS ONE">
        <title>The entomopathogenic bacterial endosymbionts xenorhabdus and photorhabdus: convergent lifestyles from divergent genomes.</title>
        <authorList>
            <person name="Chaston J.M."/>
            <person name="Suen G."/>
            <person name="Tucker S.L."/>
            <person name="Andersen A.W."/>
            <person name="Bhasin A."/>
            <person name="Bode E."/>
            <person name="Bode H.B."/>
            <person name="Brachmann A.O."/>
            <person name="Cowles C.E."/>
            <person name="Cowles K.N."/>
            <person name="Darby C."/>
            <person name="de Leon L."/>
            <person name="Drace K."/>
            <person name="Du Z."/>
            <person name="Givaudan A."/>
            <person name="Herbert Tran E.E."/>
            <person name="Jewell K.A."/>
            <person name="Knack J.J."/>
            <person name="Krasomil-Osterfeld K.C."/>
            <person name="Kukor R."/>
            <person name="Lanois A."/>
            <person name="Latreille P."/>
            <person name="Leimgruber N.K."/>
            <person name="Lipke C.M."/>
            <person name="Liu R."/>
            <person name="Lu X."/>
            <person name="Martens E.C."/>
            <person name="Marri P.R."/>
            <person name="Medigue C."/>
            <person name="Menard M.L."/>
            <person name="Miller N.M."/>
            <person name="Morales-Soto N."/>
            <person name="Norton S."/>
            <person name="Ogier J.C."/>
            <person name="Orchard S.S."/>
            <person name="Park D."/>
            <person name="Park Y."/>
            <person name="Qurollo B.A."/>
            <person name="Sugar D.R."/>
            <person name="Richards G.R."/>
            <person name="Rouy Z."/>
            <person name="Slominski B."/>
            <person name="Slominski K."/>
            <person name="Snyder H."/>
            <person name="Tjaden B.C."/>
            <person name="van der Hoeven R."/>
            <person name="Welch R.D."/>
            <person name="Wheeler C."/>
            <person name="Xiang B."/>
            <person name="Barbazuk B."/>
            <person name="Gaudriault S."/>
            <person name="Goodner B."/>
            <person name="Slater S.C."/>
            <person name="Forst S."/>
            <person name="Goldman B.S."/>
            <person name="Goodrich-Blair H."/>
        </authorList>
    </citation>
    <scope>NUCLEOTIDE SEQUENCE [LARGE SCALE GENOMIC DNA]</scope>
    <source>
        <strain evidence="1">SS-2004</strain>
    </source>
</reference>
<sequence length="91" mass="10226">MCQNGSVLTQLFNNGSVHHEDDNGWYRSGKNVFQIHGVDAQGKTVLKKQLPRAKMLTFFVNLPPCLIGMEACGGAHYWARKLRSFGHDTHL</sequence>
<dbReference type="Proteomes" id="UP000002045">
    <property type="component" value="Chromosome"/>
</dbReference>
<dbReference type="PATRIC" id="fig|406818.4.peg.1707"/>
<evidence type="ECO:0000313" key="2">
    <source>
        <dbReference type="Proteomes" id="UP000002045"/>
    </source>
</evidence>
<name>D3V2P3_XENBS</name>
<dbReference type="EMBL" id="FN667741">
    <property type="protein sequence ID" value="CBJ81008.1"/>
    <property type="molecule type" value="Genomic_DNA"/>
</dbReference>
<protein>
    <submittedName>
        <fullName evidence="1">Transposase</fullName>
    </submittedName>
</protein>
<proteinExistence type="predicted"/>
<gene>
    <name evidence="1" type="ordered locus">XBJ1_1882</name>
</gene>
<accession>D3V2P3</accession>
<organism evidence="1 2">
    <name type="scientific">Xenorhabdus bovienii (strain SS-2004)</name>
    <name type="common">Xenorhabdus nematophila subsp. bovienii</name>
    <dbReference type="NCBI Taxonomy" id="406818"/>
    <lineage>
        <taxon>Bacteria</taxon>
        <taxon>Pseudomonadati</taxon>
        <taxon>Pseudomonadota</taxon>
        <taxon>Gammaproteobacteria</taxon>
        <taxon>Enterobacterales</taxon>
        <taxon>Morganellaceae</taxon>
        <taxon>Xenorhabdus</taxon>
    </lineage>
</organism>
<dbReference type="KEGG" id="xbo:XBJ1_1882"/>
<dbReference type="HOGENOM" id="CLU_2426267_0_0_6"/>
<evidence type="ECO:0000313" key="1">
    <source>
        <dbReference type="EMBL" id="CBJ81008.1"/>
    </source>
</evidence>
<dbReference type="STRING" id="406818.XBJ1_1882"/>
<dbReference type="eggNOG" id="COG3547">
    <property type="taxonomic scope" value="Bacteria"/>
</dbReference>